<evidence type="ECO:0000256" key="1">
    <source>
        <dbReference type="ARBA" id="ARBA00004613"/>
    </source>
</evidence>
<evidence type="ECO:0000313" key="9">
    <source>
        <dbReference type="Proteomes" id="UP000515203"/>
    </source>
</evidence>
<dbReference type="Gene3D" id="1.10.238.10">
    <property type="entry name" value="EF-hand"/>
    <property type="match status" value="1"/>
</dbReference>
<dbReference type="PROSITE" id="PS00484">
    <property type="entry name" value="THYROGLOBULIN_1_1"/>
    <property type="match status" value="1"/>
</dbReference>
<dbReference type="PANTHER" id="PTHR13866:SF21">
    <property type="entry name" value="TESTICAN-3"/>
    <property type="match status" value="1"/>
</dbReference>
<dbReference type="Pfam" id="PF00086">
    <property type="entry name" value="Thyroglobulin_1"/>
    <property type="match status" value="1"/>
</dbReference>
<evidence type="ECO:0000256" key="2">
    <source>
        <dbReference type="ARBA" id="ARBA00022525"/>
    </source>
</evidence>
<name>A0A6P3ESS7_OCTDE</name>
<dbReference type="GO" id="GO:0005509">
    <property type="term" value="F:calcium ion binding"/>
    <property type="evidence" value="ECO:0007669"/>
    <property type="project" value="InterPro"/>
</dbReference>
<evidence type="ECO:0000256" key="3">
    <source>
        <dbReference type="ARBA" id="ARBA00022729"/>
    </source>
</evidence>
<dbReference type="PANTHER" id="PTHR13866">
    <property type="entry name" value="SPARC OSTEONECTIN"/>
    <property type="match status" value="1"/>
</dbReference>
<evidence type="ECO:0000256" key="7">
    <source>
        <dbReference type="SAM" id="MobiDB-lite"/>
    </source>
</evidence>
<dbReference type="GO" id="GO:0050840">
    <property type="term" value="F:extracellular matrix binding"/>
    <property type="evidence" value="ECO:0007669"/>
    <property type="project" value="TreeGrafter"/>
</dbReference>
<dbReference type="InterPro" id="IPR036857">
    <property type="entry name" value="Thyroglobulin_1_sf"/>
</dbReference>
<protein>
    <submittedName>
        <fullName evidence="10">Testican-3</fullName>
    </submittedName>
</protein>
<evidence type="ECO:0000256" key="6">
    <source>
        <dbReference type="PROSITE-ProRule" id="PRU00500"/>
    </source>
</evidence>
<comment type="caution">
    <text evidence="6">Lacks conserved residue(s) required for the propagation of feature annotation.</text>
</comment>
<dbReference type="GO" id="GO:0005615">
    <property type="term" value="C:extracellular space"/>
    <property type="evidence" value="ECO:0007669"/>
    <property type="project" value="TreeGrafter"/>
</dbReference>
<dbReference type="Proteomes" id="UP000515203">
    <property type="component" value="Unplaced"/>
</dbReference>
<feature type="disulfide bond" evidence="6">
    <location>
        <begin position="242"/>
        <end position="249"/>
    </location>
</feature>
<evidence type="ECO:0000259" key="8">
    <source>
        <dbReference type="PROSITE" id="PS51162"/>
    </source>
</evidence>
<dbReference type="FunFam" id="4.10.800.10:FF:000001">
    <property type="entry name" value="Testican-3 isoform 2"/>
    <property type="match status" value="1"/>
</dbReference>
<dbReference type="CDD" id="cd00191">
    <property type="entry name" value="TY"/>
    <property type="match status" value="1"/>
</dbReference>
<dbReference type="Gene3D" id="4.10.800.10">
    <property type="entry name" value="Thyroglobulin type-1"/>
    <property type="match status" value="1"/>
</dbReference>
<evidence type="ECO:0000313" key="10">
    <source>
        <dbReference type="RefSeq" id="XP_004630770.1"/>
    </source>
</evidence>
<organism evidence="9 10">
    <name type="scientific">Octodon degus</name>
    <name type="common">Degu</name>
    <name type="synonym">Sciurus degus</name>
    <dbReference type="NCBI Taxonomy" id="10160"/>
    <lineage>
        <taxon>Eukaryota</taxon>
        <taxon>Metazoa</taxon>
        <taxon>Chordata</taxon>
        <taxon>Craniata</taxon>
        <taxon>Vertebrata</taxon>
        <taxon>Euteleostomi</taxon>
        <taxon>Mammalia</taxon>
        <taxon>Eutheria</taxon>
        <taxon>Euarchontoglires</taxon>
        <taxon>Glires</taxon>
        <taxon>Rodentia</taxon>
        <taxon>Hystricomorpha</taxon>
        <taxon>Octodontidae</taxon>
        <taxon>Octodon</taxon>
    </lineage>
</organism>
<dbReference type="InParanoid" id="A0A6P3ESS7"/>
<gene>
    <name evidence="10" type="primary">Spock3</name>
</gene>
<dbReference type="Pfam" id="PF10591">
    <property type="entry name" value="SPARC_Ca_bdg"/>
    <property type="match status" value="1"/>
</dbReference>
<evidence type="ECO:0000256" key="4">
    <source>
        <dbReference type="ARBA" id="ARBA00023157"/>
    </source>
</evidence>
<dbReference type="PROSITE" id="PS51162">
    <property type="entry name" value="THYROGLOBULIN_1_2"/>
    <property type="match status" value="1"/>
</dbReference>
<accession>A0A6P3ESS7</accession>
<dbReference type="CDD" id="cd16239">
    <property type="entry name" value="EFh_SPARC_TICN3"/>
    <property type="match status" value="1"/>
</dbReference>
<feature type="compositionally biased region" description="Acidic residues" evidence="7">
    <location>
        <begin position="303"/>
        <end position="326"/>
    </location>
</feature>
<dbReference type="InterPro" id="IPR000716">
    <property type="entry name" value="Thyroglobulin_1"/>
</dbReference>
<sequence length="326" mass="37596">MQNYRFPPLPCQEAFILEVRLNPVKGIISPGRLYTPEKSNSDNWIISKPKEKRPTVYLRISLIWLLVLAFSLLQSLKISNTGQTFDFLAACSDLEFREVANRLRDWFKALHESGSQNKKTKALLRPERSRFDTSILPICKDSLGWMFNRLDTNYDLLLDQSELGSIYLDKNEQCTKAFFNSCDTYKDSLISNNEWCYCFQRQQDPPCQTELSNIQKHQGVKKLLAQYIPLCDEDGYYKPTQCHGSIGQCWCVDRYGNEVIGSRRDGVADCALDFEISGDFASGDFHDWTDEEDDAEVVMNDKEEIENDDEEEGDDEGDEDDRDGYI</sequence>
<dbReference type="SMART" id="SM00211">
    <property type="entry name" value="TY"/>
    <property type="match status" value="1"/>
</dbReference>
<dbReference type="AlphaFoldDB" id="A0A6P3ESS7"/>
<dbReference type="CTD" id="50859"/>
<dbReference type="GO" id="GO:0005518">
    <property type="term" value="F:collagen binding"/>
    <property type="evidence" value="ECO:0007669"/>
    <property type="project" value="TreeGrafter"/>
</dbReference>
<dbReference type="SUPFAM" id="SSF47473">
    <property type="entry name" value="EF-hand"/>
    <property type="match status" value="1"/>
</dbReference>
<dbReference type="RefSeq" id="XP_004630770.1">
    <property type="nucleotide sequence ID" value="XM_004630713.2"/>
</dbReference>
<keyword evidence="2" id="KW-0964">Secreted</keyword>
<evidence type="ECO:0000256" key="5">
    <source>
        <dbReference type="ARBA" id="ARBA00023180"/>
    </source>
</evidence>
<keyword evidence="5" id="KW-0325">Glycoprotein</keyword>
<feature type="domain" description="Thyroglobulin type-1" evidence="8">
    <location>
        <begin position="204"/>
        <end position="270"/>
    </location>
</feature>
<reference evidence="10" key="1">
    <citation type="submission" date="2025-08" db="UniProtKB">
        <authorList>
            <consortium name="RefSeq"/>
        </authorList>
    </citation>
    <scope>IDENTIFICATION</scope>
</reference>
<dbReference type="GeneID" id="101564810"/>
<keyword evidence="3" id="KW-0732">Signal</keyword>
<keyword evidence="9" id="KW-1185">Reference proteome</keyword>
<dbReference type="InterPro" id="IPR011992">
    <property type="entry name" value="EF-hand-dom_pair"/>
</dbReference>
<dbReference type="FunFam" id="1.10.238.10:FF:000053">
    <property type="entry name" value="Putative testican-3 isoform 3"/>
    <property type="match status" value="1"/>
</dbReference>
<feature type="region of interest" description="Disordered" evidence="7">
    <location>
        <begin position="283"/>
        <end position="326"/>
    </location>
</feature>
<keyword evidence="4 6" id="KW-1015">Disulfide bond</keyword>
<dbReference type="SUPFAM" id="SSF57610">
    <property type="entry name" value="Thyroglobulin type-1 domain"/>
    <property type="match status" value="1"/>
</dbReference>
<dbReference type="OrthoDB" id="8875634at2759"/>
<dbReference type="InterPro" id="IPR019577">
    <property type="entry name" value="SPARC/Testican_Ca-bd-dom"/>
</dbReference>
<comment type="subcellular location">
    <subcellularLocation>
        <location evidence="1">Secreted</location>
    </subcellularLocation>
</comment>
<proteinExistence type="predicted"/>